<name>A0A3B0XAD8_9ZZZZ</name>
<accession>A0A3B0XAD8</accession>
<sequence>MWFTKLMGFNEESAQQVRANILLDKNTLHSLVNGNTFIFGQLETPSLGELKQRVSALNIEHAKTSIREQIASAQSLHADTDNTNALFQVASQFNLLEMISPAATPEQGVDGYESDYTQGPACAVAAGAGTIYRNYFAPVNGKPGQTTENQIDCLADIGFLLDNTDNQLWNMTNGYALACEKGLVDITAKLDAASESQLKEIQHALKIGLQWNTQVTISESTHNVSQAYCSALPVAYSQQPSDLWEKFAQLILNASYEACLCAGILNYHHTGNNKIYLTLIGGGAFGNETDWIMQAIHRALDIYKHTGLDIIIVSHNQPNPAVQKLIRDFSV</sequence>
<organism evidence="1">
    <name type="scientific">hydrothermal vent metagenome</name>
    <dbReference type="NCBI Taxonomy" id="652676"/>
    <lineage>
        <taxon>unclassified sequences</taxon>
        <taxon>metagenomes</taxon>
        <taxon>ecological metagenomes</taxon>
    </lineage>
</organism>
<protein>
    <submittedName>
        <fullName evidence="1">Uncharacterized protein</fullName>
    </submittedName>
</protein>
<dbReference type="PANTHER" id="PTHR35609">
    <property type="entry name" value="MACRO DOMAIN-CONTAINING PROTEIN"/>
    <property type="match status" value="1"/>
</dbReference>
<dbReference type="AlphaFoldDB" id="A0A3B0XAD8"/>
<evidence type="ECO:0000313" key="1">
    <source>
        <dbReference type="EMBL" id="VAW59877.1"/>
    </source>
</evidence>
<gene>
    <name evidence="1" type="ORF">MNBD_GAMMA11-1934</name>
</gene>
<reference evidence="1" key="1">
    <citation type="submission" date="2018-06" db="EMBL/GenBank/DDBJ databases">
        <authorList>
            <person name="Zhirakovskaya E."/>
        </authorList>
    </citation>
    <scope>NUCLEOTIDE SEQUENCE</scope>
</reference>
<dbReference type="PANTHER" id="PTHR35609:SF1">
    <property type="entry name" value="MACRO DOMAIN-CONTAINING PROTEIN"/>
    <property type="match status" value="1"/>
</dbReference>
<proteinExistence type="predicted"/>
<dbReference type="EMBL" id="UOFG01000100">
    <property type="protein sequence ID" value="VAW59877.1"/>
    <property type="molecule type" value="Genomic_DNA"/>
</dbReference>